<accession>A0A345NLR7</accession>
<feature type="transmembrane region" description="Helical" evidence="1">
    <location>
        <begin position="12"/>
        <end position="32"/>
    </location>
</feature>
<keyword evidence="1" id="KW-0812">Transmembrane</keyword>
<evidence type="ECO:0008006" key="4">
    <source>
        <dbReference type="Google" id="ProtNLM"/>
    </source>
</evidence>
<evidence type="ECO:0000256" key="1">
    <source>
        <dbReference type="SAM" id="Phobius"/>
    </source>
</evidence>
<name>A0A345NLR7_9MICO</name>
<proteinExistence type="predicted"/>
<keyword evidence="3" id="KW-1185">Reference proteome</keyword>
<evidence type="ECO:0000313" key="2">
    <source>
        <dbReference type="EMBL" id="AXH95975.1"/>
    </source>
</evidence>
<organism evidence="2 3">
    <name type="scientific">Ornithinimicrobium avium</name>
    <dbReference type="NCBI Taxonomy" id="2283195"/>
    <lineage>
        <taxon>Bacteria</taxon>
        <taxon>Bacillati</taxon>
        <taxon>Actinomycetota</taxon>
        <taxon>Actinomycetes</taxon>
        <taxon>Micrococcales</taxon>
        <taxon>Ornithinimicrobiaceae</taxon>
        <taxon>Ornithinimicrobium</taxon>
    </lineage>
</organism>
<protein>
    <recommendedName>
        <fullName evidence="4">DUF4760 domain-containing protein</fullName>
    </recommendedName>
</protein>
<evidence type="ECO:0000313" key="3">
    <source>
        <dbReference type="Proteomes" id="UP000253790"/>
    </source>
</evidence>
<sequence>MVLGMLLTMEWIDGVLTFVNLGLAGLVGYVASGRRARQSEARAARSAAVTELRVALRALRDVARRWGRSPGVLDEDVRAAVTEWDQVLELHRHRLPHEMSAALRSVRSAAGEVFGISVLAYVLPQFEEAPLVERDETWQDLLVEYVGYVLAHLGRWGDGDHRAGSDVLDFDRWRQRRSAACGEAS</sequence>
<keyword evidence="1" id="KW-1133">Transmembrane helix</keyword>
<dbReference type="Proteomes" id="UP000253790">
    <property type="component" value="Chromosome"/>
</dbReference>
<dbReference type="EMBL" id="CP031229">
    <property type="protein sequence ID" value="AXH95975.1"/>
    <property type="molecule type" value="Genomic_DNA"/>
</dbReference>
<dbReference type="KEGG" id="orn:DV701_07415"/>
<reference evidence="2 3" key="1">
    <citation type="submission" date="2018-07" db="EMBL/GenBank/DDBJ databases">
        <title>Complete genome sequencing of Ornithinimicrobium sp. AMA3305.</title>
        <authorList>
            <person name="Bae J.-W."/>
        </authorList>
    </citation>
    <scope>NUCLEOTIDE SEQUENCE [LARGE SCALE GENOMIC DNA]</scope>
    <source>
        <strain evidence="2 3">AMA3305</strain>
    </source>
</reference>
<dbReference type="OrthoDB" id="5194473at2"/>
<keyword evidence="1" id="KW-0472">Membrane</keyword>
<gene>
    <name evidence="2" type="ORF">DV701_07415</name>
</gene>
<dbReference type="AlphaFoldDB" id="A0A345NLR7"/>